<dbReference type="GO" id="GO:0006281">
    <property type="term" value="P:DNA repair"/>
    <property type="evidence" value="ECO:0007669"/>
    <property type="project" value="TreeGrafter"/>
</dbReference>
<dbReference type="GO" id="GO:0008967">
    <property type="term" value="F:phosphoglycolate phosphatase activity"/>
    <property type="evidence" value="ECO:0007669"/>
    <property type="project" value="TreeGrafter"/>
</dbReference>
<dbReference type="AlphaFoldDB" id="X1ALJ3"/>
<dbReference type="InterPro" id="IPR036412">
    <property type="entry name" value="HAD-like_sf"/>
</dbReference>
<dbReference type="InterPro" id="IPR023214">
    <property type="entry name" value="HAD_sf"/>
</dbReference>
<dbReference type="InterPro" id="IPR041492">
    <property type="entry name" value="HAD_2"/>
</dbReference>
<evidence type="ECO:0000313" key="1">
    <source>
        <dbReference type="EMBL" id="GAG83409.1"/>
    </source>
</evidence>
<dbReference type="InterPro" id="IPR050155">
    <property type="entry name" value="HAD-like_hydrolase_sf"/>
</dbReference>
<dbReference type="SFLD" id="SFLDG01129">
    <property type="entry name" value="C1.5:_HAD__Beta-PGM__Phosphata"/>
    <property type="match status" value="1"/>
</dbReference>
<sequence length="241" mass="28021">MSHPPILLLDFDGVVITQKALEYAALIHLRKTFYKWQNTESLRLIDIARFFEEADSQNKIKALIKVYRVYKRFMPSRWRRIFFFIRFRRMYPKYEKYETFKPNLEGILNDLKKCGVVFGIVSNTSGERLDFFRNKLNLDKYFSAFVSRDDTPLRKPHGYPVFVALKQIKQNLKGPIDKTNVFLIGDLPTDIECANNAGIISIALLSGHGTKIGLENANPSIILNEIKEILEIDPFKKLLLD</sequence>
<dbReference type="SUPFAM" id="SSF56784">
    <property type="entry name" value="HAD-like"/>
    <property type="match status" value="1"/>
</dbReference>
<organism evidence="1">
    <name type="scientific">marine sediment metagenome</name>
    <dbReference type="NCBI Taxonomy" id="412755"/>
    <lineage>
        <taxon>unclassified sequences</taxon>
        <taxon>metagenomes</taxon>
        <taxon>ecological metagenomes</taxon>
    </lineage>
</organism>
<comment type="caution">
    <text evidence="1">The sequence shown here is derived from an EMBL/GenBank/DDBJ whole genome shotgun (WGS) entry which is preliminary data.</text>
</comment>
<dbReference type="SFLD" id="SFLDS00003">
    <property type="entry name" value="Haloacid_Dehalogenase"/>
    <property type="match status" value="1"/>
</dbReference>
<evidence type="ECO:0008006" key="2">
    <source>
        <dbReference type="Google" id="ProtNLM"/>
    </source>
</evidence>
<proteinExistence type="predicted"/>
<dbReference type="Pfam" id="PF13419">
    <property type="entry name" value="HAD_2"/>
    <property type="match status" value="1"/>
</dbReference>
<protein>
    <recommendedName>
        <fullName evidence="2">HAD family hydrolase</fullName>
    </recommendedName>
</protein>
<dbReference type="Gene3D" id="3.40.50.1000">
    <property type="entry name" value="HAD superfamily/HAD-like"/>
    <property type="match status" value="1"/>
</dbReference>
<dbReference type="PANTHER" id="PTHR43434:SF1">
    <property type="entry name" value="PHOSPHOGLYCOLATE PHOSPHATASE"/>
    <property type="match status" value="1"/>
</dbReference>
<accession>X1ALJ3</accession>
<dbReference type="PANTHER" id="PTHR43434">
    <property type="entry name" value="PHOSPHOGLYCOLATE PHOSPHATASE"/>
    <property type="match status" value="1"/>
</dbReference>
<reference evidence="1" key="1">
    <citation type="journal article" date="2014" name="Front. Microbiol.">
        <title>High frequency of phylogenetically diverse reductive dehalogenase-homologous genes in deep subseafloor sedimentary metagenomes.</title>
        <authorList>
            <person name="Kawai M."/>
            <person name="Futagami T."/>
            <person name="Toyoda A."/>
            <person name="Takaki Y."/>
            <person name="Nishi S."/>
            <person name="Hori S."/>
            <person name="Arai W."/>
            <person name="Tsubouchi T."/>
            <person name="Morono Y."/>
            <person name="Uchiyama I."/>
            <person name="Ito T."/>
            <person name="Fujiyama A."/>
            <person name="Inagaki F."/>
            <person name="Takami H."/>
        </authorList>
    </citation>
    <scope>NUCLEOTIDE SEQUENCE</scope>
    <source>
        <strain evidence="1">Expedition CK06-06</strain>
    </source>
</reference>
<dbReference type="GO" id="GO:0005829">
    <property type="term" value="C:cytosol"/>
    <property type="evidence" value="ECO:0007669"/>
    <property type="project" value="TreeGrafter"/>
</dbReference>
<name>X1ALJ3_9ZZZZ</name>
<dbReference type="EMBL" id="BART01009973">
    <property type="protein sequence ID" value="GAG83409.1"/>
    <property type="molecule type" value="Genomic_DNA"/>
</dbReference>
<gene>
    <name evidence="1" type="ORF">S01H4_21903</name>
</gene>